<dbReference type="EMBL" id="CP013447">
    <property type="protein sequence ID" value="AOK25552.1"/>
    <property type="molecule type" value="Genomic_DNA"/>
</dbReference>
<evidence type="ECO:0008006" key="3">
    <source>
        <dbReference type="Google" id="ProtNLM"/>
    </source>
</evidence>
<dbReference type="Proteomes" id="UP000095100">
    <property type="component" value="Chromosome 2"/>
</dbReference>
<proteinExistence type="predicted"/>
<accession>A0AAU8UGF2</accession>
<sequence length="94" mass="10471">MTLVVMVDHPRSVAAPHVRDALDALAHGVQHVHLAYVEQPESLADALLTEEGSGVVPCRRGNADLLLETRRYFADSTCTLRRDFSVERTTIVRF</sequence>
<gene>
    <name evidence="1" type="ORF">WK67_22565</name>
</gene>
<evidence type="ECO:0000313" key="1">
    <source>
        <dbReference type="EMBL" id="AOK25552.1"/>
    </source>
</evidence>
<reference evidence="1 2" key="1">
    <citation type="submission" date="2015-12" db="EMBL/GenBank/DDBJ databases">
        <title>Diversity of Burkholderia near neighbor genomes.</title>
        <authorList>
            <person name="Sahl J."/>
            <person name="Wagner D."/>
            <person name="Keim P."/>
        </authorList>
    </citation>
    <scope>NUCLEOTIDE SEQUENCE [LARGE SCALE GENOMIC DNA]</scope>
    <source>
        <strain evidence="1 2">MSMB1189WGS</strain>
    </source>
</reference>
<dbReference type="AlphaFoldDB" id="A0AAU8UGF2"/>
<organism evidence="1 2">
    <name type="scientific">Burkholderia ubonensis</name>
    <dbReference type="NCBI Taxonomy" id="101571"/>
    <lineage>
        <taxon>Bacteria</taxon>
        <taxon>Pseudomonadati</taxon>
        <taxon>Pseudomonadota</taxon>
        <taxon>Betaproteobacteria</taxon>
        <taxon>Burkholderiales</taxon>
        <taxon>Burkholderiaceae</taxon>
        <taxon>Burkholderia</taxon>
        <taxon>Burkholderia cepacia complex</taxon>
    </lineage>
</organism>
<protein>
    <recommendedName>
        <fullName evidence="3">UspA domain-containing protein</fullName>
    </recommendedName>
</protein>
<evidence type="ECO:0000313" key="2">
    <source>
        <dbReference type="Proteomes" id="UP000095100"/>
    </source>
</evidence>
<name>A0AAU8UGF2_9BURK</name>